<evidence type="ECO:0000313" key="3">
    <source>
        <dbReference type="Proteomes" id="UP000631670"/>
    </source>
</evidence>
<keyword evidence="3" id="KW-1185">Reference proteome</keyword>
<feature type="domain" description="SnoaL-like" evidence="1">
    <location>
        <begin position="123"/>
        <end position="228"/>
    </location>
</feature>
<organism evidence="2 3">
    <name type="scientific">Amycolatopsis lexingtonensis</name>
    <dbReference type="NCBI Taxonomy" id="218822"/>
    <lineage>
        <taxon>Bacteria</taxon>
        <taxon>Bacillati</taxon>
        <taxon>Actinomycetota</taxon>
        <taxon>Actinomycetes</taxon>
        <taxon>Pseudonocardiales</taxon>
        <taxon>Pseudonocardiaceae</taxon>
        <taxon>Amycolatopsis</taxon>
    </lineage>
</organism>
<dbReference type="RefSeq" id="WP_086862302.1">
    <property type="nucleotide sequence ID" value="NZ_JADBEG010000001.1"/>
</dbReference>
<dbReference type="SUPFAM" id="SSF54427">
    <property type="entry name" value="NTF2-like"/>
    <property type="match status" value="2"/>
</dbReference>
<dbReference type="Gene3D" id="3.10.450.50">
    <property type="match status" value="2"/>
</dbReference>
<dbReference type="EMBL" id="JADBEG010000001">
    <property type="protein sequence ID" value="MBE1499327.1"/>
    <property type="molecule type" value="Genomic_DNA"/>
</dbReference>
<proteinExistence type="predicted"/>
<comment type="caution">
    <text evidence="2">The sequence shown here is derived from an EMBL/GenBank/DDBJ whole genome shotgun (WGS) entry which is preliminary data.</text>
</comment>
<dbReference type="Pfam" id="PF12680">
    <property type="entry name" value="SnoaL_2"/>
    <property type="match status" value="1"/>
</dbReference>
<name>A0ABR9I8M0_9PSEU</name>
<dbReference type="Proteomes" id="UP000631670">
    <property type="component" value="Unassembled WGS sequence"/>
</dbReference>
<reference evidence="2 3" key="1">
    <citation type="submission" date="2020-10" db="EMBL/GenBank/DDBJ databases">
        <title>Sequencing the genomes of 1000 actinobacteria strains.</title>
        <authorList>
            <person name="Klenk H.-P."/>
        </authorList>
    </citation>
    <scope>NUCLEOTIDE SEQUENCE [LARGE SCALE GENOMIC DNA]</scope>
    <source>
        <strain evidence="2 3">DSM 44653</strain>
    </source>
</reference>
<protein>
    <submittedName>
        <fullName evidence="2">Ketosteroid isomerase-like protein</fullName>
    </submittedName>
</protein>
<gene>
    <name evidence="2" type="ORF">H4696_006427</name>
</gene>
<sequence>MPRTVPEIARLVRLGMSTVDTEPFADVFAADAVYERPFLGLRTEGRDALVAELRAAGARAHALGVREAQVALELTETGFVVELAVAGHPSSVGVVTVTGGEITAYRDYPNTALASLGTREIFDRFLAASVENRWDDLADLYAEDVTLEMPFTLPGVPRVTKGREELRRRFRAAAGLRRITGAANVVVHETTDPRRLVAEFDLHQEVRGEAFAVSYVMVMTVEDGVITHTRDYTDTAAAAERLKAWSPAGTPAG</sequence>
<accession>A0ABR9I8M0</accession>
<evidence type="ECO:0000259" key="1">
    <source>
        <dbReference type="Pfam" id="PF12680"/>
    </source>
</evidence>
<dbReference type="InterPro" id="IPR037401">
    <property type="entry name" value="SnoaL-like"/>
</dbReference>
<dbReference type="InterPro" id="IPR032710">
    <property type="entry name" value="NTF2-like_dom_sf"/>
</dbReference>
<evidence type="ECO:0000313" key="2">
    <source>
        <dbReference type="EMBL" id="MBE1499327.1"/>
    </source>
</evidence>